<dbReference type="STRING" id="65489.A0A0D3HNW1"/>
<feature type="domain" description="Jacalin-type lectin" evidence="9">
    <location>
        <begin position="923"/>
        <end position="1068"/>
    </location>
</feature>
<dbReference type="SUPFAM" id="SSF56112">
    <property type="entry name" value="Protein kinase-like (PK-like)"/>
    <property type="match status" value="1"/>
</dbReference>
<dbReference type="Gramene" id="OBART11G19500.1">
    <property type="protein sequence ID" value="OBART11G19500.1"/>
    <property type="gene ID" value="OBART11G19500"/>
</dbReference>
<sequence>MADKLQHTADTMPNDLTIDLLTIITDNFSTKHQIGLGGFGTVYKGVLENGEEIAVKKLDIMSLDDVKFMNEFTNLMSVRHKNIIRLVGYCCETRRKLVPHNGKLVLAYMEERVLCFEYLQRGSLDNYLSDESSGFDWCTCYNIIKGTCEGVNYLHNGPQGHIFHLDLKPGNILLDKNNVPKIADFGLSRLFEKTLSHHTTKVVIGTPGYMPPEYIEKKHITEMFDVFSLGVIIIEIMEGPKARSKLLEMPSQEFIELVHENWSRRFQQTTPTYTSEEIGSLQRQVKTCLEMALQCVEADRHKRPTIAEVVSRLNELDAMFQRTSPSLLPSELPIDPASPGDQDSSNASRQMKGRRWNKKEEVGVLRKFGPWGGKGGRAYDIEVPPHRLYSVTICSGEIIDSLAFSYIGPNGQSITIGPWGGNPGPSPYTIQLGPSEFLLEVSGTIGRFANSRSNVITSLTLVTNEDRYGHFGTERGDPFCTTLQTNCSIVGFFARASRYMHAIGVYVNTNQLNLAVSRRRFRTDNLGNGNEKLVKIGPWGGNGGRAHDVNVAHHRLESIAIGSGSIVDSLAFSYIKPNGERLTVGPWGGALPNPYTINLDPSESLLDVYGTIGPYVDSRSDVITSITFVTSKDTYGPYGTGGGVPFSTPVKGNSSIVDTCMAIGVYVDAGVDENDRLAKIGPWGGSEGIVKDINVAVAPHHLESVTICSAVVIDSLAFSYSKSNGQKYDIGPWVGPGGMSHTVKFGSSEFLVRVFGTIGPFRASRCVVTSVTFVTNVRSYGPFGQGGGTPFDVPMQSNGKIVGFFGHARSYVEALGVYIKFGQSEFLQEISGTIGPFMNSRPKVVTSLKFVTNEHIYGPFGQGGGTEFCAPTKSTDSIVGFFGRAGWYIDAIGVYLHPKQPTVLDEEELTTDVQTIGGRGEEMEMIGPWGGNGGIEYVMETVPHRLESITIYSSVVVDSLEFSYSEVNGDNHTSGPWGSASSESSQTIRLGSHDFLRDVSGTVGPFNSMPNVITSLKFFTRRGITYGPFGKGGGTPFKVDPLEYSSNIVGFFGRAEQCLETFGIYIRKF</sequence>
<evidence type="ECO:0000259" key="8">
    <source>
        <dbReference type="PROSITE" id="PS50011"/>
    </source>
</evidence>
<dbReference type="Gene3D" id="3.30.200.20">
    <property type="entry name" value="Phosphorylase Kinase, domain 1"/>
    <property type="match status" value="1"/>
</dbReference>
<dbReference type="HOGENOM" id="CLU_262078_0_0_1"/>
<reference evidence="10" key="2">
    <citation type="submission" date="2015-03" db="UniProtKB">
        <authorList>
            <consortium name="EnsemblPlants"/>
        </authorList>
    </citation>
    <scope>IDENTIFICATION</scope>
</reference>
<keyword evidence="5 6" id="KW-0067">ATP-binding</keyword>
<feature type="domain" description="Jacalin-type lectin" evidence="9">
    <location>
        <begin position="677"/>
        <end position="821"/>
    </location>
</feature>
<feature type="domain" description="Jacalin-type lectin" evidence="9">
    <location>
        <begin position="365"/>
        <end position="509"/>
    </location>
</feature>
<dbReference type="InterPro" id="IPR036404">
    <property type="entry name" value="Jacalin-like_lectin_dom_sf"/>
</dbReference>
<evidence type="ECO:0000313" key="10">
    <source>
        <dbReference type="EnsemblPlants" id="OBART11G19500.1"/>
    </source>
</evidence>
<evidence type="ECO:0008006" key="12">
    <source>
        <dbReference type="Google" id="ProtNLM"/>
    </source>
</evidence>
<keyword evidence="1" id="KW-0808">Transferase</keyword>
<dbReference type="GO" id="GO:0030246">
    <property type="term" value="F:carbohydrate binding"/>
    <property type="evidence" value="ECO:0007669"/>
    <property type="project" value="UniProtKB-KW"/>
</dbReference>
<dbReference type="FunFam" id="3.30.200.20:FF:000465">
    <property type="entry name" value="Cysteine-rich receptor-like protein kinase 6"/>
    <property type="match status" value="1"/>
</dbReference>
<keyword evidence="11" id="KW-1185">Reference proteome</keyword>
<accession>A0A0D3HNW1</accession>
<dbReference type="EnsemblPlants" id="OBART11G19500.1">
    <property type="protein sequence ID" value="OBART11G19500.1"/>
    <property type="gene ID" value="OBART11G19500"/>
</dbReference>
<feature type="domain" description="Jacalin-type lectin" evidence="9">
    <location>
        <begin position="533"/>
        <end position="676"/>
    </location>
</feature>
<dbReference type="PROSITE" id="PS00107">
    <property type="entry name" value="PROTEIN_KINASE_ATP"/>
    <property type="match status" value="1"/>
</dbReference>
<dbReference type="InterPro" id="IPR017441">
    <property type="entry name" value="Protein_kinase_ATP_BS"/>
</dbReference>
<dbReference type="eggNOG" id="KOG1187">
    <property type="taxonomic scope" value="Eukaryota"/>
</dbReference>
<evidence type="ECO:0000256" key="5">
    <source>
        <dbReference type="ARBA" id="ARBA00022840"/>
    </source>
</evidence>
<reference evidence="10" key="1">
    <citation type="journal article" date="2009" name="Rice">
        <title>De Novo Next Generation Sequencing of Plant Genomes.</title>
        <authorList>
            <person name="Rounsley S."/>
            <person name="Marri P.R."/>
            <person name="Yu Y."/>
            <person name="He R."/>
            <person name="Sisneros N."/>
            <person name="Goicoechea J.L."/>
            <person name="Lee S.J."/>
            <person name="Angelova A."/>
            <person name="Kudrna D."/>
            <person name="Luo M."/>
            <person name="Affourtit J."/>
            <person name="Desany B."/>
            <person name="Knight J."/>
            <person name="Niazi F."/>
            <person name="Egholm M."/>
            <person name="Wing R.A."/>
        </authorList>
    </citation>
    <scope>NUCLEOTIDE SEQUENCE [LARGE SCALE GENOMIC DNA]</scope>
    <source>
        <strain evidence="10">cv. IRGC 105608</strain>
    </source>
</reference>
<evidence type="ECO:0000256" key="3">
    <source>
        <dbReference type="ARBA" id="ARBA00022741"/>
    </source>
</evidence>
<protein>
    <recommendedName>
        <fullName evidence="12">Jacalin-type lectin domain-containing protein</fullName>
    </recommendedName>
</protein>
<dbReference type="SUPFAM" id="SSF51101">
    <property type="entry name" value="Mannose-binding lectins"/>
    <property type="match status" value="5"/>
</dbReference>
<feature type="region of interest" description="Disordered" evidence="7">
    <location>
        <begin position="327"/>
        <end position="357"/>
    </location>
</feature>
<evidence type="ECO:0000256" key="6">
    <source>
        <dbReference type="PROSITE-ProRule" id="PRU10141"/>
    </source>
</evidence>
<dbReference type="FunFam" id="1.10.510.10:FF:000625">
    <property type="entry name" value="Cysteine-rich receptor-like protein kinase 6"/>
    <property type="match status" value="1"/>
</dbReference>
<dbReference type="Proteomes" id="UP000026960">
    <property type="component" value="Chromosome 11"/>
</dbReference>
<feature type="domain" description="Jacalin-type lectin" evidence="9">
    <location>
        <begin position="823"/>
        <end position="898"/>
    </location>
</feature>
<dbReference type="SMART" id="SM00915">
    <property type="entry name" value="Jacalin"/>
    <property type="match status" value="4"/>
</dbReference>
<dbReference type="InterPro" id="IPR008271">
    <property type="entry name" value="Ser/Thr_kinase_AS"/>
</dbReference>
<evidence type="ECO:0000256" key="7">
    <source>
        <dbReference type="SAM" id="MobiDB-lite"/>
    </source>
</evidence>
<dbReference type="InterPro" id="IPR033734">
    <property type="entry name" value="Jacalin-like_lectin_dom_plant"/>
</dbReference>
<dbReference type="Pfam" id="PF00069">
    <property type="entry name" value="Pkinase"/>
    <property type="match status" value="1"/>
</dbReference>
<dbReference type="PROSITE" id="PS51752">
    <property type="entry name" value="JACALIN_LECTIN"/>
    <property type="match status" value="5"/>
</dbReference>
<dbReference type="PROSITE" id="PS00108">
    <property type="entry name" value="PROTEIN_KINASE_ST"/>
    <property type="match status" value="1"/>
</dbReference>
<dbReference type="CDD" id="cd09612">
    <property type="entry name" value="Jacalin"/>
    <property type="match status" value="3"/>
</dbReference>
<evidence type="ECO:0000256" key="4">
    <source>
        <dbReference type="ARBA" id="ARBA00022777"/>
    </source>
</evidence>
<name>A0A0D3HNW1_9ORYZ</name>
<evidence type="ECO:0000259" key="9">
    <source>
        <dbReference type="PROSITE" id="PS51752"/>
    </source>
</evidence>
<dbReference type="PROSITE" id="PS50011">
    <property type="entry name" value="PROTEIN_KINASE_DOM"/>
    <property type="match status" value="1"/>
</dbReference>
<keyword evidence="3 6" id="KW-0547">Nucleotide-binding</keyword>
<feature type="domain" description="Protein kinase" evidence="8">
    <location>
        <begin position="28"/>
        <end position="320"/>
    </location>
</feature>
<proteinExistence type="predicted"/>
<dbReference type="PaxDb" id="65489-OBART11G19500.1"/>
<dbReference type="InterPro" id="IPR001229">
    <property type="entry name" value="Jacalin-like_lectin_dom"/>
</dbReference>
<dbReference type="PANTHER" id="PTHR46506">
    <property type="entry name" value="OS05G0143600 PROTEIN"/>
    <property type="match status" value="1"/>
</dbReference>
<dbReference type="Gene3D" id="2.100.10.30">
    <property type="entry name" value="Jacalin-like lectin domain"/>
    <property type="match status" value="5"/>
</dbReference>
<dbReference type="GO" id="GO:0005524">
    <property type="term" value="F:ATP binding"/>
    <property type="evidence" value="ECO:0007669"/>
    <property type="project" value="UniProtKB-UniRule"/>
</dbReference>
<organism evidence="10">
    <name type="scientific">Oryza barthii</name>
    <dbReference type="NCBI Taxonomy" id="65489"/>
    <lineage>
        <taxon>Eukaryota</taxon>
        <taxon>Viridiplantae</taxon>
        <taxon>Streptophyta</taxon>
        <taxon>Embryophyta</taxon>
        <taxon>Tracheophyta</taxon>
        <taxon>Spermatophyta</taxon>
        <taxon>Magnoliopsida</taxon>
        <taxon>Liliopsida</taxon>
        <taxon>Poales</taxon>
        <taxon>Poaceae</taxon>
        <taxon>BOP clade</taxon>
        <taxon>Oryzoideae</taxon>
        <taxon>Oryzeae</taxon>
        <taxon>Oryzinae</taxon>
        <taxon>Oryza</taxon>
    </lineage>
</organism>
<dbReference type="AlphaFoldDB" id="A0A0D3HNW1"/>
<keyword evidence="4" id="KW-0418">Kinase</keyword>
<feature type="binding site" evidence="6">
    <location>
        <position position="57"/>
    </location>
    <ligand>
        <name>ATP</name>
        <dbReference type="ChEBI" id="CHEBI:30616"/>
    </ligand>
</feature>
<dbReference type="Gene3D" id="1.10.510.10">
    <property type="entry name" value="Transferase(Phosphotransferase) domain 1"/>
    <property type="match status" value="1"/>
</dbReference>
<evidence type="ECO:0000256" key="1">
    <source>
        <dbReference type="ARBA" id="ARBA00022679"/>
    </source>
</evidence>
<keyword evidence="2" id="KW-0430">Lectin</keyword>
<dbReference type="InterPro" id="IPR000719">
    <property type="entry name" value="Prot_kinase_dom"/>
</dbReference>
<evidence type="ECO:0000313" key="11">
    <source>
        <dbReference type="Proteomes" id="UP000026960"/>
    </source>
</evidence>
<evidence type="ECO:0000256" key="2">
    <source>
        <dbReference type="ARBA" id="ARBA00022734"/>
    </source>
</evidence>
<dbReference type="SMART" id="SM00220">
    <property type="entry name" value="S_TKc"/>
    <property type="match status" value="1"/>
</dbReference>
<dbReference type="InterPro" id="IPR011009">
    <property type="entry name" value="Kinase-like_dom_sf"/>
</dbReference>
<dbReference type="GO" id="GO:0004672">
    <property type="term" value="F:protein kinase activity"/>
    <property type="evidence" value="ECO:0007669"/>
    <property type="project" value="InterPro"/>
</dbReference>
<dbReference type="Pfam" id="PF01419">
    <property type="entry name" value="Jacalin"/>
    <property type="match status" value="5"/>
</dbReference>